<keyword evidence="1" id="KW-0812">Transmembrane</keyword>
<organism evidence="2 3">
    <name type="scientific">Lachnospira pectinoschiza</name>
    <dbReference type="NCBI Taxonomy" id="28052"/>
    <lineage>
        <taxon>Bacteria</taxon>
        <taxon>Bacillati</taxon>
        <taxon>Bacillota</taxon>
        <taxon>Clostridia</taxon>
        <taxon>Lachnospirales</taxon>
        <taxon>Lachnospiraceae</taxon>
        <taxon>Lachnospira</taxon>
    </lineage>
</organism>
<keyword evidence="1" id="KW-1133">Transmembrane helix</keyword>
<feature type="transmembrane region" description="Helical" evidence="1">
    <location>
        <begin position="32"/>
        <end position="49"/>
    </location>
</feature>
<dbReference type="EMBL" id="FNHZ01000005">
    <property type="protein sequence ID" value="SDN07148.1"/>
    <property type="molecule type" value="Genomic_DNA"/>
</dbReference>
<dbReference type="Proteomes" id="UP000187651">
    <property type="component" value="Unassembled WGS sequence"/>
</dbReference>
<feature type="transmembrane region" description="Helical" evidence="1">
    <location>
        <begin position="209"/>
        <end position="231"/>
    </location>
</feature>
<dbReference type="RefSeq" id="WP_074521847.1">
    <property type="nucleotide sequence ID" value="NZ_FNHZ01000005.1"/>
</dbReference>
<evidence type="ECO:0000313" key="2">
    <source>
        <dbReference type="EMBL" id="SDN07148.1"/>
    </source>
</evidence>
<name>A0A1G9YDA3_9FIRM</name>
<reference evidence="3" key="1">
    <citation type="submission" date="2016-10" db="EMBL/GenBank/DDBJ databases">
        <authorList>
            <person name="Varghese N."/>
            <person name="Submissions S."/>
        </authorList>
    </citation>
    <scope>NUCLEOTIDE SEQUENCE [LARGE SCALE GENOMIC DNA]</scope>
    <source>
        <strain evidence="3">M83</strain>
    </source>
</reference>
<sequence>MKRIINYFSYKQIKKDIYKDTESQGRTKGFNLKLYLLLMLLSFILVFSFCLLFKIGLFFNCLVAVFFLTQVPIIIRRKYLAASNENKFKDVDIYLHQMLYSFRRSSKIDRALKDSYKISEGKLKTCIKKALDELSFGVGENVYKDAFDIIEAEYGCDRMRALHKFLMAVEKKGGNTRNSLEVLNYDFDNWVSSVYKFQKEIKKIRRDTTIGLFISIGLALITSYLCLSLNRFSQNPIDITKDLSYNISTSIFLILSIAFLSWNLSSYKGDYLKSIRSDKKIMDNYNLAFKKSTKSLYLISIPLIVIILLAAIICLILKLEIISIYLLISLIFILIHPVTAKRRAKKIAVNDLREGFTSWLRDLSLGLSKAPLYVALEQSLRNCPIIIKEELEKFLEKIDINPLDVNPYYEFLSEFNCLDVSSAIRTLYSIGEMENESADETINVLVKRNNEISQKFDEERYSDITSSLKFLEYLPTFFAAFKISADMLLIITRYL</sequence>
<gene>
    <name evidence="2" type="ORF">SAMN05216544_1797</name>
</gene>
<evidence type="ECO:0000313" key="3">
    <source>
        <dbReference type="Proteomes" id="UP000187651"/>
    </source>
</evidence>
<evidence type="ECO:0008006" key="4">
    <source>
        <dbReference type="Google" id="ProtNLM"/>
    </source>
</evidence>
<keyword evidence="3" id="KW-1185">Reference proteome</keyword>
<accession>A0A1G9YDA3</accession>
<keyword evidence="1" id="KW-0472">Membrane</keyword>
<protein>
    <recommendedName>
        <fullName evidence="4">Flp pilus assembly protein TadB</fullName>
    </recommendedName>
</protein>
<proteinExistence type="predicted"/>
<feature type="transmembrane region" description="Helical" evidence="1">
    <location>
        <begin position="322"/>
        <end position="340"/>
    </location>
</feature>
<dbReference type="OrthoDB" id="1652083at2"/>
<feature type="transmembrane region" description="Helical" evidence="1">
    <location>
        <begin position="296"/>
        <end position="316"/>
    </location>
</feature>
<feature type="transmembrane region" description="Helical" evidence="1">
    <location>
        <begin position="243"/>
        <end position="264"/>
    </location>
</feature>
<evidence type="ECO:0000256" key="1">
    <source>
        <dbReference type="SAM" id="Phobius"/>
    </source>
</evidence>
<dbReference type="AlphaFoldDB" id="A0A1G9YDA3"/>
<feature type="transmembrane region" description="Helical" evidence="1">
    <location>
        <begin position="55"/>
        <end position="75"/>
    </location>
</feature>